<reference evidence="10 11" key="1">
    <citation type="submission" date="2017-08" db="EMBL/GenBank/DDBJ databases">
        <authorList>
            <person name="de Groot N.N."/>
        </authorList>
    </citation>
    <scope>NUCLEOTIDE SEQUENCE [LARGE SCALE GENOMIC DNA]</scope>
    <source>
        <strain evidence="10 11">JC85</strain>
    </source>
</reference>
<feature type="transmembrane region" description="Helical" evidence="8">
    <location>
        <begin position="182"/>
        <end position="204"/>
    </location>
</feature>
<dbReference type="PANTHER" id="PTHR43357:SF4">
    <property type="entry name" value="INNER MEMBRANE ABC TRANSPORTER PERMEASE PROTEIN YDCV"/>
    <property type="match status" value="1"/>
</dbReference>
<dbReference type="PANTHER" id="PTHR43357">
    <property type="entry name" value="INNER MEMBRANE ABC TRANSPORTER PERMEASE PROTEIN YDCV"/>
    <property type="match status" value="1"/>
</dbReference>
<dbReference type="Gene3D" id="1.10.3720.10">
    <property type="entry name" value="MetI-like"/>
    <property type="match status" value="1"/>
</dbReference>
<dbReference type="InterPro" id="IPR035906">
    <property type="entry name" value="MetI-like_sf"/>
</dbReference>
<evidence type="ECO:0000256" key="4">
    <source>
        <dbReference type="ARBA" id="ARBA00022519"/>
    </source>
</evidence>
<keyword evidence="5 8" id="KW-0812">Transmembrane</keyword>
<keyword evidence="11" id="KW-1185">Reference proteome</keyword>
<evidence type="ECO:0000256" key="8">
    <source>
        <dbReference type="RuleBase" id="RU363032"/>
    </source>
</evidence>
<evidence type="ECO:0000313" key="10">
    <source>
        <dbReference type="EMBL" id="SOC44597.1"/>
    </source>
</evidence>
<keyword evidence="7 8" id="KW-0472">Membrane</keyword>
<dbReference type="Pfam" id="PF00528">
    <property type="entry name" value="BPD_transp_1"/>
    <property type="match status" value="1"/>
</dbReference>
<evidence type="ECO:0000256" key="6">
    <source>
        <dbReference type="ARBA" id="ARBA00022989"/>
    </source>
</evidence>
<keyword evidence="4" id="KW-0997">Cell inner membrane</keyword>
<dbReference type="Proteomes" id="UP000219167">
    <property type="component" value="Unassembled WGS sequence"/>
</dbReference>
<evidence type="ECO:0000256" key="3">
    <source>
        <dbReference type="ARBA" id="ARBA00022475"/>
    </source>
</evidence>
<dbReference type="GO" id="GO:0005886">
    <property type="term" value="C:plasma membrane"/>
    <property type="evidence" value="ECO:0007669"/>
    <property type="project" value="UniProtKB-SubCell"/>
</dbReference>
<feature type="transmembrane region" description="Helical" evidence="8">
    <location>
        <begin position="7"/>
        <end position="32"/>
    </location>
</feature>
<evidence type="ECO:0000256" key="2">
    <source>
        <dbReference type="ARBA" id="ARBA00022448"/>
    </source>
</evidence>
<dbReference type="SUPFAM" id="SSF161098">
    <property type="entry name" value="MetI-like"/>
    <property type="match status" value="1"/>
</dbReference>
<sequence length="278" mass="29877">MKRMSRFILGLVVTMVGLFLLLPILVIIPLSFNPEPYFSFTGKMLQLDPNGWSLRWYREVVQDPQWRLAFKNSITVAAIVTPIATALGTCAALGLRHLPPTQRTVVTLFVSAPLIVPIIIVAAGTYLLFAPLGLTQSLTGIVLSHISLAAPFVVITVSGALTTFDERLLRAAAILGASPVRAFCRVTLPIMAPGVAAGALFAFATSFDEAVLTLFLAGYDQRTIPLQMWSGVRDQLSPAVLVVASLLVAAVSIVMVGLSLHQALSRQRSKQLGYGAEH</sequence>
<evidence type="ECO:0000256" key="1">
    <source>
        <dbReference type="ARBA" id="ARBA00004429"/>
    </source>
</evidence>
<feature type="transmembrane region" description="Helical" evidence="8">
    <location>
        <begin position="236"/>
        <end position="260"/>
    </location>
</feature>
<comment type="subcellular location">
    <subcellularLocation>
        <location evidence="1">Cell inner membrane</location>
        <topology evidence="1">Multi-pass membrane protein</topology>
    </subcellularLocation>
    <subcellularLocation>
        <location evidence="8">Cell membrane</location>
        <topology evidence="8">Multi-pass membrane protein</topology>
    </subcellularLocation>
</comment>
<keyword evidence="2 8" id="KW-0813">Transport</keyword>
<feature type="transmembrane region" description="Helical" evidence="8">
    <location>
        <begin position="105"/>
        <end position="129"/>
    </location>
</feature>
<gene>
    <name evidence="10" type="ORF">SAMN05892877_1139</name>
</gene>
<proteinExistence type="inferred from homology"/>
<evidence type="ECO:0000259" key="9">
    <source>
        <dbReference type="PROSITE" id="PS50928"/>
    </source>
</evidence>
<protein>
    <submittedName>
        <fullName evidence="10">Putative spermidine/putrescine transport system permease protein</fullName>
    </submittedName>
</protein>
<evidence type="ECO:0000313" key="11">
    <source>
        <dbReference type="Proteomes" id="UP000219167"/>
    </source>
</evidence>
<feature type="domain" description="ABC transmembrane type-1" evidence="9">
    <location>
        <begin position="70"/>
        <end position="259"/>
    </location>
</feature>
<dbReference type="InterPro" id="IPR000515">
    <property type="entry name" value="MetI-like"/>
</dbReference>
<dbReference type="PROSITE" id="PS50928">
    <property type="entry name" value="ABC_TM1"/>
    <property type="match status" value="1"/>
</dbReference>
<comment type="similarity">
    <text evidence="8">Belongs to the binding-protein-dependent transport system permease family.</text>
</comment>
<accession>A0A285USB9</accession>
<dbReference type="GO" id="GO:0055085">
    <property type="term" value="P:transmembrane transport"/>
    <property type="evidence" value="ECO:0007669"/>
    <property type="project" value="InterPro"/>
</dbReference>
<name>A0A285USB9_9HYPH</name>
<dbReference type="EMBL" id="OBQD01000013">
    <property type="protein sequence ID" value="SOC44597.1"/>
    <property type="molecule type" value="Genomic_DNA"/>
</dbReference>
<dbReference type="AlphaFoldDB" id="A0A285USB9"/>
<evidence type="ECO:0000256" key="5">
    <source>
        <dbReference type="ARBA" id="ARBA00022692"/>
    </source>
</evidence>
<feature type="transmembrane region" description="Helical" evidence="8">
    <location>
        <begin position="141"/>
        <end position="161"/>
    </location>
</feature>
<dbReference type="RefSeq" id="WP_097141554.1">
    <property type="nucleotide sequence ID" value="NZ_OBQD01000013.1"/>
</dbReference>
<keyword evidence="3" id="KW-1003">Cell membrane</keyword>
<dbReference type="OrthoDB" id="9815533at2"/>
<feature type="transmembrane region" description="Helical" evidence="8">
    <location>
        <begin position="74"/>
        <end position="93"/>
    </location>
</feature>
<evidence type="ECO:0000256" key="7">
    <source>
        <dbReference type="ARBA" id="ARBA00023136"/>
    </source>
</evidence>
<dbReference type="CDD" id="cd06261">
    <property type="entry name" value="TM_PBP2"/>
    <property type="match status" value="1"/>
</dbReference>
<organism evidence="10 11">
    <name type="scientific">Rhizobium subbaraonis</name>
    <dbReference type="NCBI Taxonomy" id="908946"/>
    <lineage>
        <taxon>Bacteria</taxon>
        <taxon>Pseudomonadati</taxon>
        <taxon>Pseudomonadota</taxon>
        <taxon>Alphaproteobacteria</taxon>
        <taxon>Hyphomicrobiales</taxon>
        <taxon>Rhizobiaceae</taxon>
        <taxon>Rhizobium/Agrobacterium group</taxon>
        <taxon>Rhizobium</taxon>
    </lineage>
</organism>
<keyword evidence="6 8" id="KW-1133">Transmembrane helix</keyword>